<gene>
    <name evidence="2" type="ORF">QFZ49_002085</name>
</gene>
<dbReference type="Proteomes" id="UP001223072">
    <property type="component" value="Unassembled WGS sequence"/>
</dbReference>
<evidence type="ECO:0000313" key="3">
    <source>
        <dbReference type="Proteomes" id="UP001223072"/>
    </source>
</evidence>
<name>A0ABU0RJH9_9ACTN</name>
<sequence>MDKRIRVGRSVYLEDADAHPDPSDPRTQVWSWARSPGASATIG</sequence>
<reference evidence="2 3" key="1">
    <citation type="submission" date="2023-07" db="EMBL/GenBank/DDBJ databases">
        <title>Comparative genomics of wheat-associated soil bacteria to identify genetic determinants of phenazine resistance.</title>
        <authorList>
            <person name="Mouncey N."/>
        </authorList>
    </citation>
    <scope>NUCLEOTIDE SEQUENCE [LARGE SCALE GENOMIC DNA]</scope>
    <source>
        <strain evidence="2 3">W2I16</strain>
    </source>
</reference>
<accession>A0ABU0RJH9</accession>
<feature type="region of interest" description="Disordered" evidence="1">
    <location>
        <begin position="15"/>
        <end position="43"/>
    </location>
</feature>
<dbReference type="EMBL" id="JAUSZS010000003">
    <property type="protein sequence ID" value="MDQ0932155.1"/>
    <property type="molecule type" value="Genomic_DNA"/>
</dbReference>
<evidence type="ECO:0000256" key="1">
    <source>
        <dbReference type="SAM" id="MobiDB-lite"/>
    </source>
</evidence>
<proteinExistence type="predicted"/>
<comment type="caution">
    <text evidence="2">The sequence shown here is derived from an EMBL/GenBank/DDBJ whole genome shotgun (WGS) entry which is preliminary data.</text>
</comment>
<organism evidence="2 3">
    <name type="scientific">Streptomyces turgidiscabies</name>
    <dbReference type="NCBI Taxonomy" id="85558"/>
    <lineage>
        <taxon>Bacteria</taxon>
        <taxon>Bacillati</taxon>
        <taxon>Actinomycetota</taxon>
        <taxon>Actinomycetes</taxon>
        <taxon>Kitasatosporales</taxon>
        <taxon>Streptomycetaceae</taxon>
        <taxon>Streptomyces</taxon>
    </lineage>
</organism>
<keyword evidence="3" id="KW-1185">Reference proteome</keyword>
<protein>
    <submittedName>
        <fullName evidence="2">Uncharacterized protein</fullName>
    </submittedName>
</protein>
<dbReference type="RefSeq" id="WP_307626170.1">
    <property type="nucleotide sequence ID" value="NZ_JAUSZS010000003.1"/>
</dbReference>
<evidence type="ECO:0000313" key="2">
    <source>
        <dbReference type="EMBL" id="MDQ0932155.1"/>
    </source>
</evidence>